<name>A0A3M6UXC3_POCDA</name>
<evidence type="ECO:0000313" key="2">
    <source>
        <dbReference type="Proteomes" id="UP000275408"/>
    </source>
</evidence>
<proteinExistence type="predicted"/>
<organism evidence="1 2">
    <name type="scientific">Pocillopora damicornis</name>
    <name type="common">Cauliflower coral</name>
    <name type="synonym">Millepora damicornis</name>
    <dbReference type="NCBI Taxonomy" id="46731"/>
    <lineage>
        <taxon>Eukaryota</taxon>
        <taxon>Metazoa</taxon>
        <taxon>Cnidaria</taxon>
        <taxon>Anthozoa</taxon>
        <taxon>Hexacorallia</taxon>
        <taxon>Scleractinia</taxon>
        <taxon>Astrocoeniina</taxon>
        <taxon>Pocilloporidae</taxon>
        <taxon>Pocillopora</taxon>
    </lineage>
</organism>
<dbReference type="STRING" id="46731.A0A3M6UXC3"/>
<dbReference type="AlphaFoldDB" id="A0A3M6UXC3"/>
<evidence type="ECO:0000313" key="1">
    <source>
        <dbReference type="EMBL" id="RMX58270.1"/>
    </source>
</evidence>
<dbReference type="OrthoDB" id="5953971at2759"/>
<comment type="caution">
    <text evidence="1">The sequence shown here is derived from an EMBL/GenBank/DDBJ whole genome shotgun (WGS) entry which is preliminary data.</text>
</comment>
<protein>
    <submittedName>
        <fullName evidence="1">Uncharacterized protein</fullName>
    </submittedName>
</protein>
<dbReference type="EMBL" id="RCHS01000537">
    <property type="protein sequence ID" value="RMX58270.1"/>
    <property type="molecule type" value="Genomic_DNA"/>
</dbReference>
<sequence>MFGKFTKDDFLTFLKDLGQSPNIQLVLTSRETYDLCVSFPLELINLEPLNDNDSASMFSKCEDEGGGVLAKLA</sequence>
<keyword evidence="2" id="KW-1185">Reference proteome</keyword>
<reference evidence="1 2" key="1">
    <citation type="journal article" date="2018" name="Sci. Rep.">
        <title>Comparative analysis of the Pocillopora damicornis genome highlights role of immune system in coral evolution.</title>
        <authorList>
            <person name="Cunning R."/>
            <person name="Bay R.A."/>
            <person name="Gillette P."/>
            <person name="Baker A.C."/>
            <person name="Traylor-Knowles N."/>
        </authorList>
    </citation>
    <scope>NUCLEOTIDE SEQUENCE [LARGE SCALE GENOMIC DNA]</scope>
    <source>
        <strain evidence="1">RSMAS</strain>
        <tissue evidence="1">Whole animal</tissue>
    </source>
</reference>
<gene>
    <name evidence="1" type="ORF">pdam_00000005</name>
</gene>
<accession>A0A3M6UXC3</accession>
<dbReference type="Proteomes" id="UP000275408">
    <property type="component" value="Unassembled WGS sequence"/>
</dbReference>